<evidence type="ECO:0000256" key="1">
    <source>
        <dbReference type="ARBA" id="ARBA00023125"/>
    </source>
</evidence>
<dbReference type="InterPro" id="IPR001647">
    <property type="entry name" value="HTH_TetR"/>
</dbReference>
<name>A0A6A4RGL8_9RHOB</name>
<dbReference type="EMBL" id="WSFO01000005">
    <property type="protein sequence ID" value="KAE9630061.1"/>
    <property type="molecule type" value="Genomic_DNA"/>
</dbReference>
<dbReference type="AlphaFoldDB" id="A0A6A4RGL8"/>
<feature type="domain" description="HTH tetR-type" evidence="2">
    <location>
        <begin position="14"/>
        <end position="52"/>
    </location>
</feature>
<evidence type="ECO:0000313" key="4">
    <source>
        <dbReference type="Proteomes" id="UP000441586"/>
    </source>
</evidence>
<organism evidence="3 4">
    <name type="scientific">Parasedimentitalea maritima</name>
    <dbReference type="NCBI Taxonomy" id="2578117"/>
    <lineage>
        <taxon>Bacteria</taxon>
        <taxon>Pseudomonadati</taxon>
        <taxon>Pseudomonadota</taxon>
        <taxon>Alphaproteobacteria</taxon>
        <taxon>Rhodobacterales</taxon>
        <taxon>Paracoccaceae</taxon>
        <taxon>Parasedimentitalea</taxon>
    </lineage>
</organism>
<reference evidence="3 4" key="1">
    <citation type="submission" date="2019-12" db="EMBL/GenBank/DDBJ databases">
        <authorList>
            <person name="Zhang Y.-J."/>
        </authorList>
    </citation>
    <scope>NUCLEOTIDE SEQUENCE [LARGE SCALE GENOMIC DNA]</scope>
    <source>
        <strain evidence="3 4">H18S-6</strain>
    </source>
</reference>
<accession>A0A6A4RGL8</accession>
<keyword evidence="1" id="KW-0238">DNA-binding</keyword>
<sequence length="188" mass="21298">MPPKSKRISRDTWLQTGLMLLKTEGPTALTVDRLCKEVDRSKGSFYFHFGSIDPYKETLLHYWEAQHTQMVEDYVASQPNPQAQRLSVPVIAAELDDGVERAIRVWAHTEPPARQLIARVDARRIGFVAKLIAKTDGLEPSEARELATIEYAAFLGFQHLMSGSSADQRRSMFQRVLRLISPNNSEDT</sequence>
<proteinExistence type="predicted"/>
<evidence type="ECO:0000313" key="3">
    <source>
        <dbReference type="EMBL" id="KAE9630061.1"/>
    </source>
</evidence>
<dbReference type="Pfam" id="PF00440">
    <property type="entry name" value="TetR_N"/>
    <property type="match status" value="1"/>
</dbReference>
<evidence type="ECO:0000259" key="2">
    <source>
        <dbReference type="Pfam" id="PF00440"/>
    </source>
</evidence>
<dbReference type="InterPro" id="IPR009057">
    <property type="entry name" value="Homeodomain-like_sf"/>
</dbReference>
<dbReference type="RefSeq" id="WP_280817684.1">
    <property type="nucleotide sequence ID" value="NZ_WSFO01000005.1"/>
</dbReference>
<dbReference type="Gene3D" id="1.10.357.10">
    <property type="entry name" value="Tetracycline Repressor, domain 2"/>
    <property type="match status" value="1"/>
</dbReference>
<dbReference type="Proteomes" id="UP000441586">
    <property type="component" value="Unassembled WGS sequence"/>
</dbReference>
<dbReference type="GO" id="GO:0003677">
    <property type="term" value="F:DNA binding"/>
    <property type="evidence" value="ECO:0007669"/>
    <property type="project" value="UniProtKB-KW"/>
</dbReference>
<dbReference type="SUPFAM" id="SSF46689">
    <property type="entry name" value="Homeodomain-like"/>
    <property type="match status" value="1"/>
</dbReference>
<gene>
    <name evidence="3" type="ORF">GP644_10255</name>
</gene>
<protein>
    <submittedName>
        <fullName evidence="3">TetR family transcriptional regulator</fullName>
    </submittedName>
</protein>
<comment type="caution">
    <text evidence="3">The sequence shown here is derived from an EMBL/GenBank/DDBJ whole genome shotgun (WGS) entry which is preliminary data.</text>
</comment>